<accession>A0AAP6JIF2</accession>
<dbReference type="PROSITE" id="PS51186">
    <property type="entry name" value="GNAT"/>
    <property type="match status" value="1"/>
</dbReference>
<sequence length="197" mass="21578">MNIQLRKAKIEDAPALAELMNLAGEGIPAYLWGQMADPDEDIMAFGARRVARTEGGFSYTNAYVATAGDAIAGMLLAYPLPDPYETGPLDDIPAVVRPLVELESRVPGAWYVNAVATASVYRGKGIGHHLMKFAEQLADEANTRSVTLIVAEENIPAVKLYRKLGYNVVERRGIVDYPGCSHTGDWILMQKSLWRTP</sequence>
<dbReference type="GO" id="GO:0016747">
    <property type="term" value="F:acyltransferase activity, transferring groups other than amino-acyl groups"/>
    <property type="evidence" value="ECO:0007669"/>
    <property type="project" value="InterPro"/>
</dbReference>
<keyword evidence="2" id="KW-0012">Acyltransferase</keyword>
<dbReference type="AlphaFoldDB" id="A0AAP6JIF2"/>
<gene>
    <name evidence="4" type="ORF">VCB98_07725</name>
</gene>
<dbReference type="PANTHER" id="PTHR43877:SF2">
    <property type="entry name" value="AMINOALKYLPHOSPHONATE N-ACETYLTRANSFERASE-RELATED"/>
    <property type="match status" value="1"/>
</dbReference>
<evidence type="ECO:0000259" key="3">
    <source>
        <dbReference type="PROSITE" id="PS51186"/>
    </source>
</evidence>
<dbReference type="CDD" id="cd04301">
    <property type="entry name" value="NAT_SF"/>
    <property type="match status" value="1"/>
</dbReference>
<evidence type="ECO:0000313" key="5">
    <source>
        <dbReference type="Proteomes" id="UP001302316"/>
    </source>
</evidence>
<reference evidence="4 5" key="1">
    <citation type="submission" date="2023-12" db="EMBL/GenBank/DDBJ databases">
        <title>Whole-genome sequencing of halo(alkali)philic microorganisms from hypersaline lakes.</title>
        <authorList>
            <person name="Sorokin D.Y."/>
            <person name="Merkel A.Y."/>
            <person name="Messina E."/>
            <person name="Yakimov M."/>
        </authorList>
    </citation>
    <scope>NUCLEOTIDE SEQUENCE [LARGE SCALE GENOMIC DNA]</scope>
    <source>
        <strain evidence="4 5">AB-CW1</strain>
    </source>
</reference>
<dbReference type="SUPFAM" id="SSF55729">
    <property type="entry name" value="Acyl-CoA N-acyltransferases (Nat)"/>
    <property type="match status" value="1"/>
</dbReference>
<evidence type="ECO:0000313" key="4">
    <source>
        <dbReference type="EMBL" id="MEA5445704.1"/>
    </source>
</evidence>
<keyword evidence="5" id="KW-1185">Reference proteome</keyword>
<dbReference type="Gene3D" id="3.40.630.30">
    <property type="match status" value="1"/>
</dbReference>
<proteinExistence type="predicted"/>
<evidence type="ECO:0000256" key="2">
    <source>
        <dbReference type="ARBA" id="ARBA00023315"/>
    </source>
</evidence>
<dbReference type="InterPro" id="IPR000182">
    <property type="entry name" value="GNAT_dom"/>
</dbReference>
<dbReference type="EMBL" id="JAYGII010000013">
    <property type="protein sequence ID" value="MEA5445704.1"/>
    <property type="molecule type" value="Genomic_DNA"/>
</dbReference>
<dbReference type="Proteomes" id="UP001302316">
    <property type="component" value="Unassembled WGS sequence"/>
</dbReference>
<name>A0AAP6JIF2_9GAMM</name>
<keyword evidence="1" id="KW-0808">Transferase</keyword>
<dbReference type="Pfam" id="PF00583">
    <property type="entry name" value="Acetyltransf_1"/>
    <property type="match status" value="1"/>
</dbReference>
<dbReference type="InterPro" id="IPR016181">
    <property type="entry name" value="Acyl_CoA_acyltransferase"/>
</dbReference>
<dbReference type="PANTHER" id="PTHR43877">
    <property type="entry name" value="AMINOALKYLPHOSPHONATE N-ACETYLTRANSFERASE-RELATED-RELATED"/>
    <property type="match status" value="1"/>
</dbReference>
<organism evidence="4 5">
    <name type="scientific">Natronospira elongata</name>
    <dbReference type="NCBI Taxonomy" id="3110268"/>
    <lineage>
        <taxon>Bacteria</taxon>
        <taxon>Pseudomonadati</taxon>
        <taxon>Pseudomonadota</taxon>
        <taxon>Gammaproteobacteria</taxon>
        <taxon>Natronospirales</taxon>
        <taxon>Natronospiraceae</taxon>
        <taxon>Natronospira</taxon>
    </lineage>
</organism>
<evidence type="ECO:0000256" key="1">
    <source>
        <dbReference type="ARBA" id="ARBA00022679"/>
    </source>
</evidence>
<feature type="domain" description="N-acetyltransferase" evidence="3">
    <location>
        <begin position="3"/>
        <end position="194"/>
    </location>
</feature>
<dbReference type="InterPro" id="IPR050832">
    <property type="entry name" value="Bact_Acetyltransf"/>
</dbReference>
<dbReference type="RefSeq" id="WP_346051408.1">
    <property type="nucleotide sequence ID" value="NZ_JAYGII010000013.1"/>
</dbReference>
<comment type="caution">
    <text evidence="4">The sequence shown here is derived from an EMBL/GenBank/DDBJ whole genome shotgun (WGS) entry which is preliminary data.</text>
</comment>
<protein>
    <submittedName>
        <fullName evidence="4">GNAT family N-acetyltransferase</fullName>
    </submittedName>
</protein>